<dbReference type="PANTHER" id="PTHR10342:SF273">
    <property type="entry name" value="RE14504P"/>
    <property type="match status" value="1"/>
</dbReference>
<comment type="caution">
    <text evidence="7">The sequence shown here is derived from an EMBL/GenBank/DDBJ whole genome shotgun (WGS) entry which is preliminary data.</text>
</comment>
<reference evidence="7 8" key="2">
    <citation type="submission" date="2019-01" db="EMBL/GenBank/DDBJ databases">
        <title>The decoding of complex shrimp genome reveals the adaptation for benthos swimmer, frequently molting mechanism and breeding impact on genome.</title>
        <authorList>
            <person name="Sun Y."/>
            <person name="Gao Y."/>
            <person name="Yu Y."/>
        </authorList>
    </citation>
    <scope>NUCLEOTIDE SEQUENCE [LARGE SCALE GENOMIC DNA]</scope>
    <source>
        <tissue evidence="7">Muscle</tissue>
    </source>
</reference>
<evidence type="ECO:0000256" key="2">
    <source>
        <dbReference type="ARBA" id="ARBA00008779"/>
    </source>
</evidence>
<dbReference type="PANTHER" id="PTHR10342">
    <property type="entry name" value="ARYLSULFATASE"/>
    <property type="match status" value="1"/>
</dbReference>
<proteinExistence type="inferred from homology"/>
<evidence type="ECO:0000313" key="8">
    <source>
        <dbReference type="Proteomes" id="UP000283509"/>
    </source>
</evidence>
<dbReference type="Pfam" id="PF00884">
    <property type="entry name" value="Sulfatase"/>
    <property type="match status" value="1"/>
</dbReference>
<sequence length="296" mass="33150">MRDGERVAWEANGTYSMYLFADKAVEVIESYNGREDPFFLYLATQNVPEKYTDMYPDEPDEDRRRLVAMVTAMDEGVGRVIQALKDNGLYDDTIIVWTTDNGGREYKDNNKPLRGYKGSLFEGATRVPAVVRTPLLQATPRVYNGLMHIVDWQDTLLAAVGAPEVAGDDGVNQWEALRSPPSEPPSAPAPRTEFFYNMDFVPGVGIDGGIRVGKYKYMRGLMLYTNETGPWLFNLEDDPNETTNLLEFEPEIAQELQARLEAELDSVVQADSILPSFNSNPANWGGAWSPGWCNAE</sequence>
<dbReference type="Proteomes" id="UP000283509">
    <property type="component" value="Unassembled WGS sequence"/>
</dbReference>
<dbReference type="GO" id="GO:0008484">
    <property type="term" value="F:sulfuric ester hydrolase activity"/>
    <property type="evidence" value="ECO:0007669"/>
    <property type="project" value="InterPro"/>
</dbReference>
<keyword evidence="5" id="KW-0325">Glycoprotein</keyword>
<dbReference type="STRING" id="6689.A0A3R7QHQ2"/>
<dbReference type="AlphaFoldDB" id="A0A3R7QHQ2"/>
<dbReference type="Gene3D" id="3.30.1120.10">
    <property type="match status" value="1"/>
</dbReference>
<keyword evidence="8" id="KW-1185">Reference proteome</keyword>
<evidence type="ECO:0000256" key="1">
    <source>
        <dbReference type="ARBA" id="ARBA00001913"/>
    </source>
</evidence>
<keyword evidence="4" id="KW-0106">Calcium</keyword>
<evidence type="ECO:0000256" key="4">
    <source>
        <dbReference type="ARBA" id="ARBA00022837"/>
    </source>
</evidence>
<name>A0A3R7QHQ2_PENVA</name>
<dbReference type="EMBL" id="QCYY01002753">
    <property type="protein sequence ID" value="ROT67832.1"/>
    <property type="molecule type" value="Genomic_DNA"/>
</dbReference>
<protein>
    <submittedName>
        <fullName evidence="7">Putative arylsulfatase B-like</fullName>
    </submittedName>
</protein>
<dbReference type="OrthoDB" id="103349at2759"/>
<dbReference type="InterPro" id="IPR000917">
    <property type="entry name" value="Sulfatase_N"/>
</dbReference>
<evidence type="ECO:0000313" key="7">
    <source>
        <dbReference type="EMBL" id="ROT67832.1"/>
    </source>
</evidence>
<organism evidence="7 8">
    <name type="scientific">Penaeus vannamei</name>
    <name type="common">Whiteleg shrimp</name>
    <name type="synonym">Litopenaeus vannamei</name>
    <dbReference type="NCBI Taxonomy" id="6689"/>
    <lineage>
        <taxon>Eukaryota</taxon>
        <taxon>Metazoa</taxon>
        <taxon>Ecdysozoa</taxon>
        <taxon>Arthropoda</taxon>
        <taxon>Crustacea</taxon>
        <taxon>Multicrustacea</taxon>
        <taxon>Malacostraca</taxon>
        <taxon>Eumalacostraca</taxon>
        <taxon>Eucarida</taxon>
        <taxon>Decapoda</taxon>
        <taxon>Dendrobranchiata</taxon>
        <taxon>Penaeoidea</taxon>
        <taxon>Penaeidae</taxon>
        <taxon>Penaeus</taxon>
    </lineage>
</organism>
<reference evidence="7 8" key="1">
    <citation type="submission" date="2018-04" db="EMBL/GenBank/DDBJ databases">
        <authorList>
            <person name="Zhang X."/>
            <person name="Yuan J."/>
            <person name="Li F."/>
            <person name="Xiang J."/>
        </authorList>
    </citation>
    <scope>NUCLEOTIDE SEQUENCE [LARGE SCALE GENOMIC DNA]</scope>
    <source>
        <tissue evidence="7">Muscle</tissue>
    </source>
</reference>
<comment type="similarity">
    <text evidence="2">Belongs to the sulfatase family.</text>
</comment>
<gene>
    <name evidence="7" type="ORF">C7M84_014069</name>
</gene>
<dbReference type="SUPFAM" id="SSF53649">
    <property type="entry name" value="Alkaline phosphatase-like"/>
    <property type="match status" value="1"/>
</dbReference>
<feature type="domain" description="Sulfatase N-terminal" evidence="6">
    <location>
        <begin position="12"/>
        <end position="161"/>
    </location>
</feature>
<evidence type="ECO:0000256" key="3">
    <source>
        <dbReference type="ARBA" id="ARBA00022723"/>
    </source>
</evidence>
<dbReference type="InterPro" id="IPR017850">
    <property type="entry name" value="Alkaline_phosphatase_core_sf"/>
</dbReference>
<accession>A0A3R7QHQ2</accession>
<evidence type="ECO:0000259" key="6">
    <source>
        <dbReference type="Pfam" id="PF00884"/>
    </source>
</evidence>
<evidence type="ECO:0000256" key="5">
    <source>
        <dbReference type="ARBA" id="ARBA00023180"/>
    </source>
</evidence>
<comment type="cofactor">
    <cofactor evidence="1">
        <name>Ca(2+)</name>
        <dbReference type="ChEBI" id="CHEBI:29108"/>
    </cofactor>
</comment>
<dbReference type="InterPro" id="IPR047115">
    <property type="entry name" value="ARSB"/>
</dbReference>
<dbReference type="Gene3D" id="3.40.720.10">
    <property type="entry name" value="Alkaline Phosphatase, subunit A"/>
    <property type="match status" value="1"/>
</dbReference>
<dbReference type="GO" id="GO:0046872">
    <property type="term" value="F:metal ion binding"/>
    <property type="evidence" value="ECO:0007669"/>
    <property type="project" value="UniProtKB-KW"/>
</dbReference>
<keyword evidence="3" id="KW-0479">Metal-binding</keyword>